<dbReference type="AlphaFoldDB" id="A0A540WAE0"/>
<dbReference type="SUPFAM" id="SSF160631">
    <property type="entry name" value="SMI1/KNR4-like"/>
    <property type="match status" value="1"/>
</dbReference>
<protein>
    <submittedName>
        <fullName evidence="2">SMI1/KNR4 family protein</fullName>
    </submittedName>
</protein>
<dbReference type="OrthoDB" id="4153868at2"/>
<reference evidence="2 3" key="1">
    <citation type="submission" date="2019-06" db="EMBL/GenBank/DDBJ databases">
        <title>Description of Kitasatospora acidophila sp. nov. isolated from pine grove soil, and reclassification of Streptomyces novaecaesareae to Kitasatospora novaeceasareae comb. nov.</title>
        <authorList>
            <person name="Kim M.J."/>
        </authorList>
    </citation>
    <scope>NUCLEOTIDE SEQUENCE [LARGE SCALE GENOMIC DNA]</scope>
    <source>
        <strain evidence="2 3">MMS16-CNU292</strain>
    </source>
</reference>
<organism evidence="2 3">
    <name type="scientific">Kitasatospora acidiphila</name>
    <dbReference type="NCBI Taxonomy" id="2567942"/>
    <lineage>
        <taxon>Bacteria</taxon>
        <taxon>Bacillati</taxon>
        <taxon>Actinomycetota</taxon>
        <taxon>Actinomycetes</taxon>
        <taxon>Kitasatosporales</taxon>
        <taxon>Streptomycetaceae</taxon>
        <taxon>Kitasatospora</taxon>
    </lineage>
</organism>
<dbReference type="Proteomes" id="UP000319103">
    <property type="component" value="Unassembled WGS sequence"/>
</dbReference>
<evidence type="ECO:0000313" key="2">
    <source>
        <dbReference type="EMBL" id="TQF05990.1"/>
    </source>
</evidence>
<sequence>MVRGRREGAGSEWCRIRRRPGATAAGTPGHLPVDRRPRPCGPRTCRAGTRLPLPPSYRYFLAELGSCEADGTDFLGVYRTAAMGDTLLGTVEATLDARTDERFPRELLVIQYDGMGGLVSLDTAQHDADGEHPVVVWDPGSGDRGGPERLADDFGSYALRQCGRSLPDG</sequence>
<gene>
    <name evidence="2" type="ORF">E6W39_31905</name>
</gene>
<feature type="region of interest" description="Disordered" evidence="1">
    <location>
        <begin position="18"/>
        <end position="41"/>
    </location>
</feature>
<proteinExistence type="predicted"/>
<name>A0A540WAE0_9ACTN</name>
<dbReference type="Pfam" id="PF14568">
    <property type="entry name" value="SUKH_6"/>
    <property type="match status" value="1"/>
</dbReference>
<accession>A0A540WAE0</accession>
<dbReference type="EMBL" id="VIGB01000003">
    <property type="protein sequence ID" value="TQF05990.1"/>
    <property type="molecule type" value="Genomic_DNA"/>
</dbReference>
<dbReference type="InterPro" id="IPR037883">
    <property type="entry name" value="Knr4/Smi1-like_sf"/>
</dbReference>
<comment type="caution">
    <text evidence="2">The sequence shown here is derived from an EMBL/GenBank/DDBJ whole genome shotgun (WGS) entry which is preliminary data.</text>
</comment>
<evidence type="ECO:0000256" key="1">
    <source>
        <dbReference type="SAM" id="MobiDB-lite"/>
    </source>
</evidence>
<evidence type="ECO:0000313" key="3">
    <source>
        <dbReference type="Proteomes" id="UP000319103"/>
    </source>
</evidence>
<dbReference type="Gene3D" id="3.40.1580.10">
    <property type="entry name" value="SMI1/KNR4-like"/>
    <property type="match status" value="1"/>
</dbReference>
<keyword evidence="3" id="KW-1185">Reference proteome</keyword>